<reference evidence="3 4" key="1">
    <citation type="submission" date="2016-10" db="EMBL/GenBank/DDBJ databases">
        <authorList>
            <person name="de Groot N.N."/>
        </authorList>
    </citation>
    <scope>NUCLEOTIDE SEQUENCE [LARGE SCALE GENOMIC DNA]</scope>
    <source>
        <strain evidence="4">E92,LMG 26720,CCM 7988</strain>
    </source>
</reference>
<dbReference type="AlphaFoldDB" id="A0A1I5RD66"/>
<accession>A0A1I5RD66</accession>
<proteinExistence type="predicted"/>
<dbReference type="GO" id="GO:0006754">
    <property type="term" value="P:ATP biosynthetic process"/>
    <property type="evidence" value="ECO:0007669"/>
    <property type="project" value="TreeGrafter"/>
</dbReference>
<dbReference type="OrthoDB" id="9816289at2"/>
<feature type="domain" description="Nudix hydrolase" evidence="2">
    <location>
        <begin position="94"/>
        <end position="223"/>
    </location>
</feature>
<dbReference type="Gene3D" id="3.90.79.10">
    <property type="entry name" value="Nucleoside Triphosphate Pyrophosphohydrolase"/>
    <property type="match status" value="1"/>
</dbReference>
<dbReference type="Pfam" id="PF00293">
    <property type="entry name" value="NUDIX"/>
    <property type="match status" value="1"/>
</dbReference>
<keyword evidence="1" id="KW-0378">Hydrolase</keyword>
<sequence>MIIFINDRPIKIVGEKKAKQIQADVEYDRLIDAQLEVIKPESLSGHVLLLNVTNPTIERLFRILEENPLSHLQSIVLFSKNPEETKAFIKGLYQVIKAGGGVVRNVKGELLLMYRYKKWDLPKGKLERNEKPKDGAVREVEEECNVRVALGKKICTTYHTYTQKSERILKQTKWYEMDLLDDSKMKPQIEENIEKLSWMERKEIRVAMLNSYTSIRYVLETYYEAED</sequence>
<dbReference type="PROSITE" id="PS00893">
    <property type="entry name" value="NUDIX_BOX"/>
    <property type="match status" value="1"/>
</dbReference>
<dbReference type="SUPFAM" id="SSF55811">
    <property type="entry name" value="Nudix"/>
    <property type="match status" value="1"/>
</dbReference>
<dbReference type="PANTHER" id="PTHR21340:SF0">
    <property type="entry name" value="BIS(5'-NUCLEOSYL)-TETRAPHOSPHATASE [ASYMMETRICAL]"/>
    <property type="match status" value="1"/>
</dbReference>
<organism evidence="3 4">
    <name type="scientific">Pseudarcicella hirudinis</name>
    <dbReference type="NCBI Taxonomy" id="1079859"/>
    <lineage>
        <taxon>Bacteria</taxon>
        <taxon>Pseudomonadati</taxon>
        <taxon>Bacteroidota</taxon>
        <taxon>Cytophagia</taxon>
        <taxon>Cytophagales</taxon>
        <taxon>Flectobacillaceae</taxon>
        <taxon>Pseudarcicella</taxon>
    </lineage>
</organism>
<dbReference type="RefSeq" id="WP_092015099.1">
    <property type="nucleotide sequence ID" value="NZ_FOXH01000004.1"/>
</dbReference>
<evidence type="ECO:0000313" key="4">
    <source>
        <dbReference type="Proteomes" id="UP000199306"/>
    </source>
</evidence>
<evidence type="ECO:0000313" key="3">
    <source>
        <dbReference type="EMBL" id="SFP56251.1"/>
    </source>
</evidence>
<protein>
    <submittedName>
        <fullName evidence="3">NUDIX domain-containing protein</fullName>
    </submittedName>
</protein>
<dbReference type="InterPro" id="IPR020084">
    <property type="entry name" value="NUDIX_hydrolase_CS"/>
</dbReference>
<dbReference type="PROSITE" id="PS51462">
    <property type="entry name" value="NUDIX"/>
    <property type="match status" value="1"/>
</dbReference>
<gene>
    <name evidence="3" type="ORF">SAMN04515674_10412</name>
</gene>
<name>A0A1I5RD66_9BACT</name>
<dbReference type="CDD" id="cd03673">
    <property type="entry name" value="NUDIX_Ap6A_hydrolase"/>
    <property type="match status" value="1"/>
</dbReference>
<dbReference type="STRING" id="1079859.SAMN04515674_10412"/>
<dbReference type="InterPro" id="IPR015797">
    <property type="entry name" value="NUDIX_hydrolase-like_dom_sf"/>
</dbReference>
<dbReference type="GO" id="GO:0004081">
    <property type="term" value="F:bis(5'-nucleosyl)-tetraphosphatase (asymmetrical) activity"/>
    <property type="evidence" value="ECO:0007669"/>
    <property type="project" value="TreeGrafter"/>
</dbReference>
<dbReference type="Proteomes" id="UP000199306">
    <property type="component" value="Unassembled WGS sequence"/>
</dbReference>
<dbReference type="InterPro" id="IPR000086">
    <property type="entry name" value="NUDIX_hydrolase_dom"/>
</dbReference>
<evidence type="ECO:0000259" key="2">
    <source>
        <dbReference type="PROSITE" id="PS51462"/>
    </source>
</evidence>
<keyword evidence="4" id="KW-1185">Reference proteome</keyword>
<evidence type="ECO:0000256" key="1">
    <source>
        <dbReference type="ARBA" id="ARBA00022801"/>
    </source>
</evidence>
<dbReference type="InterPro" id="IPR051325">
    <property type="entry name" value="Nudix_hydrolase_domain"/>
</dbReference>
<dbReference type="PANTHER" id="PTHR21340">
    <property type="entry name" value="DIADENOSINE 5,5-P1,P4-TETRAPHOSPHATE PYROPHOSPHOHYDROLASE MUTT"/>
    <property type="match status" value="1"/>
</dbReference>
<dbReference type="EMBL" id="FOXH01000004">
    <property type="protein sequence ID" value="SFP56251.1"/>
    <property type="molecule type" value="Genomic_DNA"/>
</dbReference>
<dbReference type="GO" id="GO:0006167">
    <property type="term" value="P:AMP biosynthetic process"/>
    <property type="evidence" value="ECO:0007669"/>
    <property type="project" value="TreeGrafter"/>
</dbReference>